<proteinExistence type="predicted"/>
<name>A0ABV2CU77_9RHOO</name>
<dbReference type="Gene3D" id="2.40.50.870">
    <property type="entry name" value="Protein of unknown function (DUF3299)"/>
    <property type="match status" value="1"/>
</dbReference>
<dbReference type="InterPro" id="IPR021727">
    <property type="entry name" value="DUF3299"/>
</dbReference>
<dbReference type="EMBL" id="JBEWLZ010000012">
    <property type="protein sequence ID" value="MET1491470.1"/>
    <property type="molecule type" value="Genomic_DNA"/>
</dbReference>
<reference evidence="1 2" key="1">
    <citation type="submission" date="2024-07" db="EMBL/GenBank/DDBJ databases">
        <title>Uliginosibacterium paludis KCTC:42655.</title>
        <authorList>
            <person name="Kim M.K."/>
        </authorList>
    </citation>
    <scope>NUCLEOTIDE SEQUENCE [LARGE SCALE GENOMIC DNA]</scope>
    <source>
        <strain evidence="1 2">KCTC 42655</strain>
    </source>
</reference>
<comment type="caution">
    <text evidence="1">The sequence shown here is derived from an EMBL/GenBank/DDBJ whole genome shotgun (WGS) entry which is preliminary data.</text>
</comment>
<sequence length="202" mass="21871">MRPYLPVMLSVLCGAAAVFWFLRPAPEAAASYRNGDRLAAGAQTAGQTAKEINWDQLMPADWDPYLTLKGLDLAKLQDGDPKARAAMDEARERWNKAPVVHAFDNQLVRIPGFLIPLDAEGEAVHSFLLVPYFGACIHTPPPPANQIIEVKSSQAVANARMMDAVWVTGRLKVEAGDSMFGPVGYRIDASAVAPYVKPAGGR</sequence>
<dbReference type="Pfam" id="PF11736">
    <property type="entry name" value="DUF3299"/>
    <property type="match status" value="1"/>
</dbReference>
<organism evidence="1 2">
    <name type="scientific">Uliginosibacterium paludis</name>
    <dbReference type="NCBI Taxonomy" id="1615952"/>
    <lineage>
        <taxon>Bacteria</taxon>
        <taxon>Pseudomonadati</taxon>
        <taxon>Pseudomonadota</taxon>
        <taxon>Betaproteobacteria</taxon>
        <taxon>Rhodocyclales</taxon>
        <taxon>Zoogloeaceae</taxon>
        <taxon>Uliginosibacterium</taxon>
    </lineage>
</organism>
<evidence type="ECO:0000313" key="2">
    <source>
        <dbReference type="Proteomes" id="UP001548590"/>
    </source>
</evidence>
<keyword evidence="2" id="KW-1185">Reference proteome</keyword>
<gene>
    <name evidence="1" type="ORF">ABVT11_16650</name>
</gene>
<accession>A0ABV2CU77</accession>
<dbReference type="RefSeq" id="WP_345927447.1">
    <property type="nucleotide sequence ID" value="NZ_JBDIVF010000004.1"/>
</dbReference>
<protein>
    <submittedName>
        <fullName evidence="1">DUF3299 domain-containing protein</fullName>
    </submittedName>
</protein>
<evidence type="ECO:0000313" key="1">
    <source>
        <dbReference type="EMBL" id="MET1491470.1"/>
    </source>
</evidence>
<dbReference type="Proteomes" id="UP001548590">
    <property type="component" value="Unassembled WGS sequence"/>
</dbReference>